<sequence length="44" mass="5011">MTAGPPQSASSSEDDDLEMDSYHMDASEEDHDARLLRRLGVRYR</sequence>
<dbReference type="Proteomes" id="UP000324222">
    <property type="component" value="Unassembled WGS sequence"/>
</dbReference>
<dbReference type="AlphaFoldDB" id="A0A5B7K9T8"/>
<comment type="caution">
    <text evidence="2">The sequence shown here is derived from an EMBL/GenBank/DDBJ whole genome shotgun (WGS) entry which is preliminary data.</text>
</comment>
<feature type="region of interest" description="Disordered" evidence="1">
    <location>
        <begin position="1"/>
        <end position="32"/>
    </location>
</feature>
<proteinExistence type="predicted"/>
<accession>A0A5B7K9T8</accession>
<evidence type="ECO:0000313" key="3">
    <source>
        <dbReference type="Proteomes" id="UP000324222"/>
    </source>
</evidence>
<feature type="compositionally biased region" description="Basic and acidic residues" evidence="1">
    <location>
        <begin position="20"/>
        <end position="32"/>
    </location>
</feature>
<reference evidence="2 3" key="1">
    <citation type="submission" date="2019-05" db="EMBL/GenBank/DDBJ databases">
        <title>Another draft genome of Portunus trituberculatus and its Hox gene families provides insights of decapod evolution.</title>
        <authorList>
            <person name="Jeong J.-H."/>
            <person name="Song I."/>
            <person name="Kim S."/>
            <person name="Choi T."/>
            <person name="Kim D."/>
            <person name="Ryu S."/>
            <person name="Kim W."/>
        </authorList>
    </citation>
    <scope>NUCLEOTIDE SEQUENCE [LARGE SCALE GENOMIC DNA]</scope>
    <source>
        <tissue evidence="2">Muscle</tissue>
    </source>
</reference>
<organism evidence="2 3">
    <name type="scientific">Portunus trituberculatus</name>
    <name type="common">Swimming crab</name>
    <name type="synonym">Neptunus trituberculatus</name>
    <dbReference type="NCBI Taxonomy" id="210409"/>
    <lineage>
        <taxon>Eukaryota</taxon>
        <taxon>Metazoa</taxon>
        <taxon>Ecdysozoa</taxon>
        <taxon>Arthropoda</taxon>
        <taxon>Crustacea</taxon>
        <taxon>Multicrustacea</taxon>
        <taxon>Malacostraca</taxon>
        <taxon>Eumalacostraca</taxon>
        <taxon>Eucarida</taxon>
        <taxon>Decapoda</taxon>
        <taxon>Pleocyemata</taxon>
        <taxon>Brachyura</taxon>
        <taxon>Eubrachyura</taxon>
        <taxon>Portunoidea</taxon>
        <taxon>Portunidae</taxon>
        <taxon>Portuninae</taxon>
        <taxon>Portunus</taxon>
    </lineage>
</organism>
<dbReference type="EMBL" id="VSRR010138243">
    <property type="protein sequence ID" value="MPD03850.1"/>
    <property type="molecule type" value="Genomic_DNA"/>
</dbReference>
<evidence type="ECO:0000256" key="1">
    <source>
        <dbReference type="SAM" id="MobiDB-lite"/>
    </source>
</evidence>
<protein>
    <submittedName>
        <fullName evidence="2">Uncharacterized protein</fullName>
    </submittedName>
</protein>
<gene>
    <name evidence="2" type="ORF">E2C01_099505</name>
</gene>
<keyword evidence="3" id="KW-1185">Reference proteome</keyword>
<name>A0A5B7K9T8_PORTR</name>
<evidence type="ECO:0000313" key="2">
    <source>
        <dbReference type="EMBL" id="MPD03850.1"/>
    </source>
</evidence>